<sequence>MNDEMNGQAIQLEEIRELKKGLIKLNWEVISSNSLEKLIDLFEKLHVELDRLNEIEELQQVQVQVWNVLMTYPLRDKFIQIRCFKPPLESQEQKLVHLLWQAQLKYDAMASRFAMKDGFNLSEAIRLFVTKIEIPSSVLSLSDKQQMAQQIAFEGFALSEEMESKWLTPWKIEQQRSLEWNLHNVAIHRNHESIENSCKLLNDFNQELDRLNGFKNHTLLRQQFNQSVIPDFLKDQSLDLNAIQLPLTDQEAEFFLLLRKIRTNLAILETKIPEKDLTHQKLHQLMNAIRFPQHYLSLEERERELQLANEKGMNIPPIEIEQSLQKTKDWKPTEIQRNLVKLAQLELRSAELIDETKQLFESFHAELDRLFQLQDKNDLASQTPKILMHNFLAKKELRLFSATQIPLTENELELTSLILTAQLKLELIKQKGNKLGIETHTHFNQSIDRFNHNIQLPSRQFTSENKEQILQQLSYSGFFPSKLTIDKYIESRIQEWEIEELQKGLFELSKPTVRLPQQIDHTKQLLESFHTELNRLFMIEDKEILEEQTPKILLFDFIVKHKQLRLFSEPQTSLSANELELARFIQKAQIKLKLIRENGERLEIEQGSYFYRSIDRFNHYIQLSSRLFTTKDRELMVQQIVEDGFSLSKAINEEYIKRKIWEWEVRELEDVLLGLSKTTSPKQIDKAKSLFESFHAELDRLYSTEDKETLEKQTPRILMKNLLGKHEQIRLFSTAQTPLSGNELELACLIQSAQLKLELFKKKGKKLGIRRRSYFNLSINRFTRNIQLSGRLFSSESREQLVQQAKNDGFFPSKLDIDEHIERRIQEWEIEELEKSLFELSKPMMPSSTQMIEVRKLLEEFCAELDRLDKIKDKEILETQIPRILMPNFLGKHEQLQLFPLETSPSMDSIKMARLLQNAQSRLKSIKENGNQLGIKNKSYFYQTIDQFTNKIQLPVHILTAVDRENMKQQATNVNLSSSKRINEHMERRIQKWGIEELQKGLFELSKPTTISNQKMNEIRQHLEIYSKELDRLNTIEDRESFEKQTSRILMPDLIGNQALHLFPIAKKSLYGNSLELARFIRKTQLKLELIKEKGSQLGIETNSDFHRSMERFAQNIQLSSRLFTKADRERMVHQVVKEGYLIPEPIMDKYIQPRIQKWETEKLERGLFELSKPTIISTQKMNEIRQCLEAYSEELDRLNTIEDRESFEKQTSRILMPDLIGQKPLYLFPTAKKSLYGNSLELARLIQKTQLKLELIKEKGGQLEIETNSDFYQIVSRFSYVFQLPSQLLSPKYIRSVQQKEEILLPLFLNVLDQWNKGERDRGILKRIWSEVERPEIPMKDDLKWYRLYVQVKLSKGKLNRSSQDWNWFQGAEQFLDFRLNPLAVSLQEKENIFRILKYHGYPISTTERMDTCIIEPIAKGLRFLQGTSPPYQMDAAEMENLLVACRVFTGILDENVQKGNVKQARWMTTRLQQQLEKKSRHPIPKEHQEHAPLENKHDVYLSLLGIQARVYMLSSSTWEDRQLNQFTVQSLVSDQPLDAVKLEDWYNKLQKINKYSFGKLQEKRVPPTLKKVIRRFISSHRNRLTVPKENLSIIRSDKYRKI</sequence>
<evidence type="ECO:0000313" key="1">
    <source>
        <dbReference type="EMBL" id="SHE49371.1"/>
    </source>
</evidence>
<reference evidence="1 2" key="1">
    <citation type="submission" date="2016-11" db="EMBL/GenBank/DDBJ databases">
        <authorList>
            <person name="Jaros S."/>
            <person name="Januszkiewicz K."/>
            <person name="Wedrychowicz H."/>
        </authorList>
    </citation>
    <scope>NUCLEOTIDE SEQUENCE [LARGE SCALE GENOMIC DNA]</scope>
    <source>
        <strain evidence="1 2">DSM 44666</strain>
    </source>
</reference>
<gene>
    <name evidence="1" type="ORF">SAMN05444392_101705</name>
</gene>
<proteinExistence type="predicted"/>
<dbReference type="EMBL" id="FQVL01000001">
    <property type="protein sequence ID" value="SHE49371.1"/>
    <property type="molecule type" value="Genomic_DNA"/>
</dbReference>
<accession>A0A1M4TY15</accession>
<evidence type="ECO:0000313" key="2">
    <source>
        <dbReference type="Proteomes" id="UP000184476"/>
    </source>
</evidence>
<protein>
    <submittedName>
        <fullName evidence="1">Uncharacterized protein</fullName>
    </submittedName>
</protein>
<keyword evidence="2" id="KW-1185">Reference proteome</keyword>
<dbReference type="Proteomes" id="UP000184476">
    <property type="component" value="Unassembled WGS sequence"/>
</dbReference>
<name>A0A1M4TY15_9BACL</name>
<organism evidence="1 2">
    <name type="scientific">Seinonella peptonophila</name>
    <dbReference type="NCBI Taxonomy" id="112248"/>
    <lineage>
        <taxon>Bacteria</taxon>
        <taxon>Bacillati</taxon>
        <taxon>Bacillota</taxon>
        <taxon>Bacilli</taxon>
        <taxon>Bacillales</taxon>
        <taxon>Thermoactinomycetaceae</taxon>
        <taxon>Seinonella</taxon>
    </lineage>
</organism>